<evidence type="ECO:0000313" key="3">
    <source>
        <dbReference type="EMBL" id="CAD9267671.1"/>
    </source>
</evidence>
<organism evidence="3">
    <name type="scientific">Phaeomonas parva</name>
    <dbReference type="NCBI Taxonomy" id="124430"/>
    <lineage>
        <taxon>Eukaryota</taxon>
        <taxon>Sar</taxon>
        <taxon>Stramenopiles</taxon>
        <taxon>Ochrophyta</taxon>
        <taxon>Pinguiophyceae</taxon>
        <taxon>Pinguiochrysidales</taxon>
        <taxon>Pinguiochrysidaceae</taxon>
        <taxon>Phaeomonas</taxon>
    </lineage>
</organism>
<dbReference type="InterPro" id="IPR040046">
    <property type="entry name" value="FAM228"/>
</dbReference>
<accession>A0A7S1XXV3</accession>
<feature type="compositionally biased region" description="Basic residues" evidence="2">
    <location>
        <begin position="51"/>
        <end position="61"/>
    </location>
</feature>
<feature type="compositionally biased region" description="Low complexity" evidence="2">
    <location>
        <begin position="34"/>
        <end position="50"/>
    </location>
</feature>
<dbReference type="AlphaFoldDB" id="A0A7S1XXV3"/>
<feature type="region of interest" description="Disordered" evidence="2">
    <location>
        <begin position="26"/>
        <end position="69"/>
    </location>
</feature>
<gene>
    <name evidence="3" type="ORF">PPAR1163_LOCUS26100</name>
</gene>
<sequence>MSMGGGVRVFNEDLFDKFVIQPAVQAAQEKAANSPSGRSGQSRSQASPHTHSTHASHRSRRTAPSQEERLQRKFDLARRRYEAYQEESQARVREKIAENARRREDDFQALKTSVFEGHQLVDEIEKDMTLKDMNELNKQRRKFEDWNTNVYGKIHGDITRQLNERPYQEVNVNRRRDFQQFLDATNTKGALFRDIIIPEEYDPLAPNRRCIRAQPKTIDDPVKRVLARRDEEERMLEGPKPQVPLGRKSDLKLEHWASGKIEATPHGFFARMMAKPQGKGDNLYASSIVLDHYNIATGRAVVNAEFPRGKRTTASKKTLDDHPLKMKQMG</sequence>
<dbReference type="PANTHER" id="PTHR28584">
    <property type="entry name" value="FAMILY WITH SEQUENCE SIMILARITY 228 MEMBER A"/>
    <property type="match status" value="1"/>
</dbReference>
<name>A0A7S1XXV3_9STRA</name>
<reference evidence="3" key="1">
    <citation type="submission" date="2021-01" db="EMBL/GenBank/DDBJ databases">
        <authorList>
            <person name="Corre E."/>
            <person name="Pelletier E."/>
            <person name="Niang G."/>
            <person name="Scheremetjew M."/>
            <person name="Finn R."/>
            <person name="Kale V."/>
            <person name="Holt S."/>
            <person name="Cochrane G."/>
            <person name="Meng A."/>
            <person name="Brown T."/>
            <person name="Cohen L."/>
        </authorList>
    </citation>
    <scope>NUCLEOTIDE SEQUENCE</scope>
    <source>
        <strain evidence="3">CCMP2877</strain>
    </source>
</reference>
<evidence type="ECO:0000256" key="2">
    <source>
        <dbReference type="SAM" id="MobiDB-lite"/>
    </source>
</evidence>
<dbReference type="PANTHER" id="PTHR28584:SF1">
    <property type="entry name" value="PROTEIN FAM228B"/>
    <property type="match status" value="1"/>
</dbReference>
<proteinExistence type="inferred from homology"/>
<protein>
    <submittedName>
        <fullName evidence="3">Uncharacterized protein</fullName>
    </submittedName>
</protein>
<dbReference type="EMBL" id="HBGJ01041508">
    <property type="protein sequence ID" value="CAD9267671.1"/>
    <property type="molecule type" value="Transcribed_RNA"/>
</dbReference>
<comment type="similarity">
    <text evidence="1">Belongs to the FAM228 family.</text>
</comment>
<evidence type="ECO:0000256" key="1">
    <source>
        <dbReference type="ARBA" id="ARBA00007753"/>
    </source>
</evidence>